<proteinExistence type="predicted"/>
<reference evidence="2" key="1">
    <citation type="submission" date="2016-10" db="EMBL/GenBank/DDBJ databases">
        <authorList>
            <person name="Varghese N."/>
            <person name="Submissions S."/>
        </authorList>
    </citation>
    <scope>NUCLEOTIDE SEQUENCE [LARGE SCALE GENOMIC DNA]</scope>
    <source>
        <strain evidence="2">DSM 26542</strain>
    </source>
</reference>
<keyword evidence="2" id="KW-1185">Reference proteome</keyword>
<evidence type="ECO:0000313" key="2">
    <source>
        <dbReference type="Proteomes" id="UP000243887"/>
    </source>
</evidence>
<gene>
    <name evidence="1" type="ORF">SAMN04487893_101398</name>
</gene>
<name>A0A1I3LMN0_9FLAO</name>
<evidence type="ECO:0000313" key="1">
    <source>
        <dbReference type="EMBL" id="SFI85981.1"/>
    </source>
</evidence>
<organism evidence="1 2">
    <name type="scientific">Myroides guanonis</name>
    <dbReference type="NCBI Taxonomy" id="1150112"/>
    <lineage>
        <taxon>Bacteria</taxon>
        <taxon>Pseudomonadati</taxon>
        <taxon>Bacteroidota</taxon>
        <taxon>Flavobacteriia</taxon>
        <taxon>Flavobacteriales</taxon>
        <taxon>Flavobacteriaceae</taxon>
        <taxon>Myroides</taxon>
    </lineage>
</organism>
<dbReference type="EMBL" id="FORU01000001">
    <property type="protein sequence ID" value="SFI85981.1"/>
    <property type="molecule type" value="Genomic_DNA"/>
</dbReference>
<protein>
    <submittedName>
        <fullName evidence="1">Uncharacterized protein</fullName>
    </submittedName>
</protein>
<dbReference type="STRING" id="1150112.SAMN04487893_101398"/>
<dbReference type="Proteomes" id="UP000243887">
    <property type="component" value="Unassembled WGS sequence"/>
</dbReference>
<dbReference type="AlphaFoldDB" id="A0A1I3LMN0"/>
<accession>A0A1I3LMN0</accession>
<sequence>MQKSLMPPFKEAIEIFERQLVVLFKELLEVLREEIDFTR</sequence>